<dbReference type="Pfam" id="PF00005">
    <property type="entry name" value="ABC_tran"/>
    <property type="match status" value="1"/>
</dbReference>
<name>A0AB73SXU6_9FIRM</name>
<dbReference type="EMBL" id="QGGY01000021">
    <property type="protein sequence ID" value="PWJ72161.1"/>
    <property type="molecule type" value="Genomic_DNA"/>
</dbReference>
<dbReference type="InterPro" id="IPR013563">
    <property type="entry name" value="Oligopep_ABC_C"/>
</dbReference>
<evidence type="ECO:0000256" key="14">
    <source>
        <dbReference type="ARBA" id="ARBA00044143"/>
    </source>
</evidence>
<dbReference type="GO" id="GO:0005886">
    <property type="term" value="C:plasma membrane"/>
    <property type="evidence" value="ECO:0007669"/>
    <property type="project" value="UniProtKB-SubCell"/>
</dbReference>
<comment type="similarity">
    <text evidence="2">Belongs to the ABC transporter superfamily.</text>
</comment>
<evidence type="ECO:0000313" key="18">
    <source>
        <dbReference type="Proteomes" id="UP000245412"/>
    </source>
</evidence>
<proteinExistence type="inferred from homology"/>
<evidence type="ECO:0000256" key="3">
    <source>
        <dbReference type="ARBA" id="ARBA00022448"/>
    </source>
</evidence>
<dbReference type="EC" id="7.2.2.11" evidence="13"/>
<evidence type="ECO:0000313" key="17">
    <source>
        <dbReference type="EMBL" id="PWJ72161.1"/>
    </source>
</evidence>
<dbReference type="InterPro" id="IPR050388">
    <property type="entry name" value="ABC_Ni/Peptide_Import"/>
</dbReference>
<evidence type="ECO:0000259" key="16">
    <source>
        <dbReference type="PROSITE" id="PS50893"/>
    </source>
</evidence>
<accession>A0AB73SXU6</accession>
<dbReference type="Gene3D" id="3.40.50.300">
    <property type="entry name" value="P-loop containing nucleotide triphosphate hydrolases"/>
    <property type="match status" value="1"/>
</dbReference>
<dbReference type="PANTHER" id="PTHR43297">
    <property type="entry name" value="OLIGOPEPTIDE TRANSPORT ATP-BINDING PROTEIN APPD"/>
    <property type="match status" value="1"/>
</dbReference>
<dbReference type="SMART" id="SM00382">
    <property type="entry name" value="AAA"/>
    <property type="match status" value="1"/>
</dbReference>
<keyword evidence="7 17" id="KW-0067">ATP-binding</keyword>
<evidence type="ECO:0000256" key="7">
    <source>
        <dbReference type="ARBA" id="ARBA00022840"/>
    </source>
</evidence>
<comment type="subcellular location">
    <subcellularLocation>
        <location evidence="1">Cell membrane</location>
        <topology evidence="1">Peripheral membrane protein</topology>
    </subcellularLocation>
</comment>
<evidence type="ECO:0000256" key="10">
    <source>
        <dbReference type="ARBA" id="ARBA00023112"/>
    </source>
</evidence>
<evidence type="ECO:0000256" key="6">
    <source>
        <dbReference type="ARBA" id="ARBA00022741"/>
    </source>
</evidence>
<evidence type="ECO:0000256" key="15">
    <source>
        <dbReference type="ARBA" id="ARBA00048610"/>
    </source>
</evidence>
<dbReference type="InterPro" id="IPR003593">
    <property type="entry name" value="AAA+_ATPase"/>
</dbReference>
<feature type="domain" description="ABC transporter" evidence="16">
    <location>
        <begin position="12"/>
        <end position="259"/>
    </location>
</feature>
<gene>
    <name evidence="17" type="ORF">C7383_12126</name>
</gene>
<evidence type="ECO:0000256" key="5">
    <source>
        <dbReference type="ARBA" id="ARBA00022596"/>
    </source>
</evidence>
<dbReference type="Proteomes" id="UP000245412">
    <property type="component" value="Unassembled WGS sequence"/>
</dbReference>
<comment type="subunit">
    <text evidence="12">The complex is composed of two ATP-binding proteins (NikD and NikE), two transmembrane proteins (NikB and NikC) and a solute-binding protein (NikA).</text>
</comment>
<dbReference type="NCBIfam" id="TIGR01727">
    <property type="entry name" value="oligo_HPY"/>
    <property type="match status" value="1"/>
</dbReference>
<dbReference type="InterPro" id="IPR027417">
    <property type="entry name" value="P-loop_NTPase"/>
</dbReference>
<dbReference type="GO" id="GO:0016887">
    <property type="term" value="F:ATP hydrolysis activity"/>
    <property type="evidence" value="ECO:0007669"/>
    <property type="project" value="InterPro"/>
</dbReference>
<dbReference type="GO" id="GO:0015413">
    <property type="term" value="F:ABC-type nickel transporter activity"/>
    <property type="evidence" value="ECO:0007669"/>
    <property type="project" value="UniProtKB-EC"/>
</dbReference>
<dbReference type="InterPro" id="IPR003439">
    <property type="entry name" value="ABC_transporter-like_ATP-bd"/>
</dbReference>
<dbReference type="SUPFAM" id="SSF52540">
    <property type="entry name" value="P-loop containing nucleoside triphosphate hydrolases"/>
    <property type="match status" value="1"/>
</dbReference>
<keyword evidence="18" id="KW-1185">Reference proteome</keyword>
<dbReference type="AlphaFoldDB" id="A0AB73SXU6"/>
<dbReference type="CDD" id="cd03257">
    <property type="entry name" value="ABC_NikE_OppD_transporters"/>
    <property type="match status" value="1"/>
</dbReference>
<evidence type="ECO:0000256" key="4">
    <source>
        <dbReference type="ARBA" id="ARBA00022475"/>
    </source>
</evidence>
<dbReference type="GO" id="GO:0005524">
    <property type="term" value="F:ATP binding"/>
    <property type="evidence" value="ECO:0007669"/>
    <property type="project" value="UniProtKB-KW"/>
</dbReference>
<comment type="caution">
    <text evidence="17">The sequence shown here is derived from an EMBL/GenBank/DDBJ whole genome shotgun (WGS) entry which is preliminary data.</text>
</comment>
<dbReference type="GO" id="GO:0015833">
    <property type="term" value="P:peptide transport"/>
    <property type="evidence" value="ECO:0007669"/>
    <property type="project" value="InterPro"/>
</dbReference>
<keyword evidence="3" id="KW-0813">Transport</keyword>
<evidence type="ECO:0000256" key="8">
    <source>
        <dbReference type="ARBA" id="ARBA00022967"/>
    </source>
</evidence>
<dbReference type="Pfam" id="PF08352">
    <property type="entry name" value="oligo_HPY"/>
    <property type="match status" value="1"/>
</dbReference>
<evidence type="ECO:0000256" key="2">
    <source>
        <dbReference type="ARBA" id="ARBA00005417"/>
    </source>
</evidence>
<evidence type="ECO:0000256" key="11">
    <source>
        <dbReference type="ARBA" id="ARBA00023136"/>
    </source>
</evidence>
<reference evidence="17 18" key="1">
    <citation type="submission" date="2018-05" db="EMBL/GenBank/DDBJ databases">
        <authorList>
            <person name="Goeker M."/>
            <person name="Huntemann M."/>
            <person name="Clum A."/>
            <person name="Pillay M."/>
            <person name="Palaniappan K."/>
            <person name="Varghese N."/>
            <person name="Mikhailova N."/>
            <person name="Stamatis D."/>
            <person name="Reddy T."/>
            <person name="Daum C."/>
            <person name="Shapiro N."/>
            <person name="Ivanova N."/>
            <person name="Kyrpides N."/>
            <person name="Woyke T."/>
        </authorList>
    </citation>
    <scope>NUCLEOTIDE SEQUENCE [LARGE SCALE GENOMIC DNA]</scope>
    <source>
        <strain evidence="17 18">DSM 26524</strain>
    </source>
</reference>
<keyword evidence="11" id="KW-0472">Membrane</keyword>
<dbReference type="PANTHER" id="PTHR43297:SF13">
    <property type="entry name" value="NICKEL ABC TRANSPORTER, ATP-BINDING PROTEIN"/>
    <property type="match status" value="1"/>
</dbReference>
<keyword evidence="6" id="KW-0547">Nucleotide-binding</keyword>
<keyword evidence="10" id="KW-0921">Nickel transport</keyword>
<evidence type="ECO:0000256" key="12">
    <source>
        <dbReference type="ARBA" id="ARBA00038669"/>
    </source>
</evidence>
<keyword evidence="5" id="KW-0533">Nickel</keyword>
<keyword evidence="4" id="KW-1003">Cell membrane</keyword>
<dbReference type="RefSeq" id="WP_109748691.1">
    <property type="nucleotide sequence ID" value="NZ_CABJAT010000014.1"/>
</dbReference>
<evidence type="ECO:0000256" key="1">
    <source>
        <dbReference type="ARBA" id="ARBA00004202"/>
    </source>
</evidence>
<organism evidence="17 18">
    <name type="scientific">Murimonas intestini</name>
    <dbReference type="NCBI Taxonomy" id="1337051"/>
    <lineage>
        <taxon>Bacteria</taxon>
        <taxon>Bacillati</taxon>
        <taxon>Bacillota</taxon>
        <taxon>Clostridia</taxon>
        <taxon>Lachnospirales</taxon>
        <taxon>Lachnospiraceae</taxon>
        <taxon>Murimonas</taxon>
    </lineage>
</organism>
<evidence type="ECO:0000256" key="9">
    <source>
        <dbReference type="ARBA" id="ARBA00023065"/>
    </source>
</evidence>
<sequence length="320" mass="35288">MSEKELGKNISLENYNICFETAKGKVRAVKDVNTVFEAGKVTGMIGESGSGKSVLGMGILKLLASNAKVEGRCLYGDTEISAYTEKQMDSFRGKEIALIPQNPAEALDPVIRIKKQLIEAVTSHGGAAKAEGEKRYEALMKRFGFQDSRETGRKYSFQMSGGMNQRIISVLGLMGSPKWILADEPTKGLDAILRRQVYGVLKDILCNDIKSMIVITHDVALARRLCDRILVLYQGEVLEQGDTSSVLGQPLHPYTEGLVRSLPSNGMVPIPLPDRDKESESKEGCVFYPRCPRACSRCVHEKPGDYQSADGRKVRCFLYA</sequence>
<keyword evidence="8" id="KW-1278">Translocase</keyword>
<protein>
    <recommendedName>
        <fullName evidence="14">Nickel import system ATP-binding protein NikD</fullName>
        <ecNumber evidence="13">7.2.2.11</ecNumber>
    </recommendedName>
</protein>
<evidence type="ECO:0000256" key="13">
    <source>
        <dbReference type="ARBA" id="ARBA00039098"/>
    </source>
</evidence>
<dbReference type="PROSITE" id="PS50893">
    <property type="entry name" value="ABC_TRANSPORTER_2"/>
    <property type="match status" value="1"/>
</dbReference>
<comment type="catalytic activity">
    <reaction evidence="15">
        <text>Ni(2+)(out) + ATP + H2O = Ni(2+)(in) + ADP + phosphate + H(+)</text>
        <dbReference type="Rhea" id="RHEA:15557"/>
        <dbReference type="ChEBI" id="CHEBI:15377"/>
        <dbReference type="ChEBI" id="CHEBI:15378"/>
        <dbReference type="ChEBI" id="CHEBI:30616"/>
        <dbReference type="ChEBI" id="CHEBI:43474"/>
        <dbReference type="ChEBI" id="CHEBI:49786"/>
        <dbReference type="ChEBI" id="CHEBI:456216"/>
        <dbReference type="EC" id="7.2.2.11"/>
    </reaction>
    <physiologicalReaction direction="left-to-right" evidence="15">
        <dbReference type="Rhea" id="RHEA:15558"/>
    </physiologicalReaction>
</comment>
<keyword evidence="9" id="KW-0406">Ion transport</keyword>